<organism evidence="1">
    <name type="scientific">Rhizophora mucronata</name>
    <name type="common">Asiatic mangrove</name>
    <dbReference type="NCBI Taxonomy" id="61149"/>
    <lineage>
        <taxon>Eukaryota</taxon>
        <taxon>Viridiplantae</taxon>
        <taxon>Streptophyta</taxon>
        <taxon>Embryophyta</taxon>
        <taxon>Tracheophyta</taxon>
        <taxon>Spermatophyta</taxon>
        <taxon>Magnoliopsida</taxon>
        <taxon>eudicotyledons</taxon>
        <taxon>Gunneridae</taxon>
        <taxon>Pentapetalae</taxon>
        <taxon>rosids</taxon>
        <taxon>fabids</taxon>
        <taxon>Malpighiales</taxon>
        <taxon>Rhizophoraceae</taxon>
        <taxon>Rhizophora</taxon>
    </lineage>
</organism>
<protein>
    <submittedName>
        <fullName evidence="1">Uncharacterized protein</fullName>
    </submittedName>
</protein>
<accession>A0A2P2R1S0</accession>
<dbReference type="AlphaFoldDB" id="A0A2P2R1S0"/>
<proteinExistence type="predicted"/>
<reference evidence="1" key="1">
    <citation type="submission" date="2018-02" db="EMBL/GenBank/DDBJ databases">
        <title>Rhizophora mucronata_Transcriptome.</title>
        <authorList>
            <person name="Meera S.P."/>
            <person name="Sreeshan A."/>
            <person name="Augustine A."/>
        </authorList>
    </citation>
    <scope>NUCLEOTIDE SEQUENCE</scope>
    <source>
        <tissue evidence="1">Leaf</tissue>
    </source>
</reference>
<name>A0A2P2R1S0_RHIMU</name>
<sequence>MHHHSSHLFVLIDVLGSCVEVSA</sequence>
<dbReference type="EMBL" id="GGEC01092711">
    <property type="protein sequence ID" value="MBX73195.1"/>
    <property type="molecule type" value="Transcribed_RNA"/>
</dbReference>
<evidence type="ECO:0000313" key="1">
    <source>
        <dbReference type="EMBL" id="MBX73195.1"/>
    </source>
</evidence>